<gene>
    <name evidence="1" type="ORF">AVEN_125958_1</name>
</gene>
<keyword evidence="2" id="KW-1185">Reference proteome</keyword>
<accession>A0A4Y2GSZ4</accession>
<name>A0A4Y2GSZ4_ARAVE</name>
<reference evidence="1 2" key="1">
    <citation type="journal article" date="2019" name="Sci. Rep.">
        <title>Orb-weaving spider Araneus ventricosus genome elucidates the spidroin gene catalogue.</title>
        <authorList>
            <person name="Kono N."/>
            <person name="Nakamura H."/>
            <person name="Ohtoshi R."/>
            <person name="Moran D.A.P."/>
            <person name="Shinohara A."/>
            <person name="Yoshida Y."/>
            <person name="Fujiwara M."/>
            <person name="Mori M."/>
            <person name="Tomita M."/>
            <person name="Arakawa K."/>
        </authorList>
    </citation>
    <scope>NUCLEOTIDE SEQUENCE [LARGE SCALE GENOMIC DNA]</scope>
</reference>
<organism evidence="1 2">
    <name type="scientific">Araneus ventricosus</name>
    <name type="common">Orbweaver spider</name>
    <name type="synonym">Epeira ventricosa</name>
    <dbReference type="NCBI Taxonomy" id="182803"/>
    <lineage>
        <taxon>Eukaryota</taxon>
        <taxon>Metazoa</taxon>
        <taxon>Ecdysozoa</taxon>
        <taxon>Arthropoda</taxon>
        <taxon>Chelicerata</taxon>
        <taxon>Arachnida</taxon>
        <taxon>Araneae</taxon>
        <taxon>Araneomorphae</taxon>
        <taxon>Entelegynae</taxon>
        <taxon>Araneoidea</taxon>
        <taxon>Araneidae</taxon>
        <taxon>Araneus</taxon>
    </lineage>
</organism>
<protein>
    <submittedName>
        <fullName evidence="1">Uncharacterized protein</fullName>
    </submittedName>
</protein>
<evidence type="ECO:0000313" key="2">
    <source>
        <dbReference type="Proteomes" id="UP000499080"/>
    </source>
</evidence>
<dbReference type="AlphaFoldDB" id="A0A4Y2GSZ4"/>
<dbReference type="Proteomes" id="UP000499080">
    <property type="component" value="Unassembled WGS sequence"/>
</dbReference>
<evidence type="ECO:0000313" key="1">
    <source>
        <dbReference type="EMBL" id="GBM57102.1"/>
    </source>
</evidence>
<proteinExistence type="predicted"/>
<sequence length="98" mass="11333">MKRTTFDLAPTFSKIPHHTSGIAFDSRRQISMRQAHICDRSWVESGFEPGTLWTPKLRTNYCSATDSETTTFGRFHTGKRCQAMSHMSPFPEFFVRSR</sequence>
<dbReference type="EMBL" id="BGPR01001577">
    <property type="protein sequence ID" value="GBM57102.1"/>
    <property type="molecule type" value="Genomic_DNA"/>
</dbReference>
<comment type="caution">
    <text evidence="1">The sequence shown here is derived from an EMBL/GenBank/DDBJ whole genome shotgun (WGS) entry which is preliminary data.</text>
</comment>